<dbReference type="InterPro" id="IPR051926">
    <property type="entry name" value="Ala_Aminotransferase"/>
</dbReference>
<gene>
    <name evidence="6" type="ORF">UNLARM2_0961</name>
</gene>
<dbReference type="PANTHER" id="PTHR43488">
    <property type="entry name" value="GLUTAMATE-PYRUVATE AMINOTRANSFERASE ALAA"/>
    <property type="match status" value="1"/>
</dbReference>
<protein>
    <submittedName>
        <fullName evidence="6">Aminotransferase class I and II</fullName>
    </submittedName>
</protein>
<keyword evidence="4" id="KW-0663">Pyridoxal phosphate</keyword>
<name>C7DIS3_MICA2</name>
<evidence type="ECO:0000256" key="4">
    <source>
        <dbReference type="ARBA" id="ARBA00022898"/>
    </source>
</evidence>
<evidence type="ECO:0000259" key="5">
    <source>
        <dbReference type="Pfam" id="PF00155"/>
    </source>
</evidence>
<dbReference type="InterPro" id="IPR015422">
    <property type="entry name" value="PyrdxlP-dep_Trfase_small"/>
</dbReference>
<evidence type="ECO:0000256" key="1">
    <source>
        <dbReference type="ARBA" id="ARBA00001933"/>
    </source>
</evidence>
<keyword evidence="3" id="KW-0808">Transferase</keyword>
<keyword evidence="2 6" id="KW-0032">Aminotransferase</keyword>
<dbReference type="InterPro" id="IPR015421">
    <property type="entry name" value="PyrdxlP-dep_Trfase_major"/>
</dbReference>
<dbReference type="GO" id="GO:0030170">
    <property type="term" value="F:pyridoxal phosphate binding"/>
    <property type="evidence" value="ECO:0007669"/>
    <property type="project" value="InterPro"/>
</dbReference>
<dbReference type="EMBL" id="GG697241">
    <property type="protein sequence ID" value="EET89847.1"/>
    <property type="molecule type" value="Genomic_DNA"/>
</dbReference>
<dbReference type="AlphaFoldDB" id="C7DIS3"/>
<dbReference type="GO" id="GO:0008483">
    <property type="term" value="F:transaminase activity"/>
    <property type="evidence" value="ECO:0007669"/>
    <property type="project" value="UniProtKB-KW"/>
</dbReference>
<reference evidence="6 7" key="1">
    <citation type="journal article" date="2009" name="Genome Biol.">
        <title>Community-wide analysis of microbial genome sequence signatures.</title>
        <authorList>
            <person name="Dick G.J."/>
            <person name="Andersson A.F."/>
            <person name="Baker B.J."/>
            <person name="Simmons S.L."/>
            <person name="Thomas B.C."/>
            <person name="Yelton A.P."/>
            <person name="Banfield J.F."/>
        </authorList>
    </citation>
    <scope>NUCLEOTIDE SEQUENCE [LARGE SCALE GENOMIC DNA]</scope>
    <source>
        <strain evidence="6">ARMAN-2</strain>
    </source>
</reference>
<dbReference type="CDD" id="cd00609">
    <property type="entry name" value="AAT_like"/>
    <property type="match status" value="1"/>
</dbReference>
<dbReference type="InterPro" id="IPR004839">
    <property type="entry name" value="Aminotransferase_I/II_large"/>
</dbReference>
<dbReference type="PANTHER" id="PTHR43488:SF2">
    <property type="entry name" value="GLUTAMATE-PYRUVATE AMINOTRANSFERASE ALAA"/>
    <property type="match status" value="1"/>
</dbReference>
<dbReference type="Proteomes" id="UP000332487">
    <property type="component" value="Unassembled WGS sequence"/>
</dbReference>
<evidence type="ECO:0000313" key="6">
    <source>
        <dbReference type="EMBL" id="EET89847.1"/>
    </source>
</evidence>
<reference evidence="6 7" key="2">
    <citation type="journal article" date="2010" name="Proc. Natl. Acad. Sci. U.S.A.">
        <title>Enigmatic, ultrasmall, uncultivated Archaea.</title>
        <authorList>
            <person name="Baker B.J."/>
            <person name="Comolli L.R."/>
            <person name="Dick G.J."/>
            <person name="Hauser L.J."/>
            <person name="Hyatt D."/>
            <person name="Dill B.D."/>
            <person name="Land M.L."/>
            <person name="Verberkmoes N.C."/>
            <person name="Hettich R.L."/>
            <person name="Banfield J.F."/>
        </authorList>
    </citation>
    <scope>NUCLEOTIDE SEQUENCE [LARGE SCALE GENOMIC DNA]</scope>
    <source>
        <strain evidence="6">ARMAN-2</strain>
    </source>
</reference>
<dbReference type="Pfam" id="PF00155">
    <property type="entry name" value="Aminotran_1_2"/>
    <property type="match status" value="1"/>
</dbReference>
<proteinExistence type="predicted"/>
<dbReference type="InterPro" id="IPR015424">
    <property type="entry name" value="PyrdxlP-dep_Trfase"/>
</dbReference>
<evidence type="ECO:0000256" key="3">
    <source>
        <dbReference type="ARBA" id="ARBA00022679"/>
    </source>
</evidence>
<evidence type="ECO:0000256" key="2">
    <source>
        <dbReference type="ARBA" id="ARBA00022576"/>
    </source>
</evidence>
<sequence>MEEGLLSKRSKYVYNILLEEEGLASNLAEAGKKVVKLNRGDPAVYFKTPKYMIDAYVKALRSNQTYYSRAEGAKTLINAVIKRYKEFYGLALSEDSIITTEGVSEALYFINSSLINTGDMAVIFRPYYNQYMTTLELHGGRPIFADYDERNMWAVDLDALRKSLKSARSNGQIKRVKYMLVTNPNNPTGTVLSRRILSGLADIANEYGIFLISDEIYDEIIFNGAKFTSISEVAKGMPYAILNGASKNFDATGFRIGFIIIPEHDRLSSELKSKMSDYARMRLSVNTPAQYAVAEGISNSKEHAKAIKEMVSEIEKRINSSVRILRENEYLDVVRPNGAFYIFPHIDIKSLKFRNDKGFVEGLLKEKLLQTARGSGFGSPAHFRIVSLATESILTDSMKKINEFCIKHAR</sequence>
<comment type="cofactor">
    <cofactor evidence="1">
        <name>pyridoxal 5'-phosphate</name>
        <dbReference type="ChEBI" id="CHEBI:597326"/>
    </cofactor>
</comment>
<dbReference type="PRINTS" id="PR00753">
    <property type="entry name" value="ACCSYNTHASE"/>
</dbReference>
<feature type="domain" description="Aminotransferase class I/classII large" evidence="5">
    <location>
        <begin position="33"/>
        <end position="387"/>
    </location>
</feature>
<dbReference type="Gene3D" id="3.40.640.10">
    <property type="entry name" value="Type I PLP-dependent aspartate aminotransferase-like (Major domain)"/>
    <property type="match status" value="1"/>
</dbReference>
<organism evidence="6 7">
    <name type="scientific">Candidatus Micrarchaeum acidiphilum ARMAN-2</name>
    <dbReference type="NCBI Taxonomy" id="425595"/>
    <lineage>
        <taxon>Archaea</taxon>
        <taxon>Candidatus Micrarchaeota</taxon>
        <taxon>Candidatus Micrarchaeia</taxon>
        <taxon>Candidatus Micrarchaeales</taxon>
        <taxon>Candidatus Micrarchaeaceae</taxon>
        <taxon>Candidatus Micrarchaeum</taxon>
    </lineage>
</organism>
<keyword evidence="7" id="KW-1185">Reference proteome</keyword>
<evidence type="ECO:0000313" key="7">
    <source>
        <dbReference type="Proteomes" id="UP000332487"/>
    </source>
</evidence>
<dbReference type="Gene3D" id="3.90.1150.10">
    <property type="entry name" value="Aspartate Aminotransferase, domain 1"/>
    <property type="match status" value="1"/>
</dbReference>
<dbReference type="SUPFAM" id="SSF53383">
    <property type="entry name" value="PLP-dependent transferases"/>
    <property type="match status" value="1"/>
</dbReference>
<accession>C7DIS3</accession>